<evidence type="ECO:0000313" key="2">
    <source>
        <dbReference type="EMBL" id="PSC68069.1"/>
    </source>
</evidence>
<feature type="compositionally biased region" description="Pro residues" evidence="1">
    <location>
        <begin position="175"/>
        <end position="186"/>
    </location>
</feature>
<dbReference type="EMBL" id="LHPF02000043">
    <property type="protein sequence ID" value="PSC68069.1"/>
    <property type="molecule type" value="Genomic_DNA"/>
</dbReference>
<feature type="region of interest" description="Disordered" evidence="1">
    <location>
        <begin position="171"/>
        <end position="192"/>
    </location>
</feature>
<reference evidence="2 3" key="1">
    <citation type="journal article" date="2018" name="Plant J.">
        <title>Genome sequences of Chlorella sorokiniana UTEX 1602 and Micractinium conductrix SAG 241.80: implications to maltose excretion by a green alga.</title>
        <authorList>
            <person name="Arriola M.B."/>
            <person name="Velmurugan N."/>
            <person name="Zhang Y."/>
            <person name="Plunkett M.H."/>
            <person name="Hondzo H."/>
            <person name="Barney B.M."/>
        </authorList>
    </citation>
    <scope>NUCLEOTIDE SEQUENCE [LARGE SCALE GENOMIC DNA]</scope>
    <source>
        <strain evidence="2 3">SAG 241.80</strain>
    </source>
</reference>
<dbReference type="Proteomes" id="UP000239649">
    <property type="component" value="Unassembled WGS sequence"/>
</dbReference>
<protein>
    <submittedName>
        <fullName evidence="2">Uncharacterized protein</fullName>
    </submittedName>
</protein>
<organism evidence="2 3">
    <name type="scientific">Micractinium conductrix</name>
    <dbReference type="NCBI Taxonomy" id="554055"/>
    <lineage>
        <taxon>Eukaryota</taxon>
        <taxon>Viridiplantae</taxon>
        <taxon>Chlorophyta</taxon>
        <taxon>core chlorophytes</taxon>
        <taxon>Trebouxiophyceae</taxon>
        <taxon>Chlorellales</taxon>
        <taxon>Chlorellaceae</taxon>
        <taxon>Chlorella clade</taxon>
        <taxon>Micractinium</taxon>
    </lineage>
</organism>
<feature type="compositionally biased region" description="Pro residues" evidence="1">
    <location>
        <begin position="35"/>
        <end position="44"/>
    </location>
</feature>
<keyword evidence="3" id="KW-1185">Reference proteome</keyword>
<sequence>MAATAAAPFWPTQRPREPSVNLQEGTRSCERPPADSSPPPPPAPCSAAPTLLEATLIDVAATLAGGAPLPRHTSTLLRSLFPSCAALCAATTSPDGLGTSVLTLLAPTEASENQLERGAGAGELAAALPRGQRLCFSLAAAPSAVEASLMQAFADALADALRPAAVLLTREASLPPEPRTPPPESPPNSRQLPADLFWESLAMRPSCLSQRSFGRSKGVDNHVRSAQGATSKPTAETRRSAALAPTLACIEEGAPLSIDDLAPQTPHPAPAWHAHPHAAYESIDVLADAGLLLTRVLDAVAGALAGRRPAVPQHVEALLLRLFPAATSISAALPTPDGQAITCTTLLHPGASAAAADGADDGTAPRWQHSEPLGAGVCSWRLAAPPSGASLRLMRALAHQLEARLHVQQGAAALACHLGTLKLGPAAAGADASDAVAAAAAAAGLRAAQAEPALAFAAAPADSFWGSY</sequence>
<accession>A0A2P6V1U6</accession>
<evidence type="ECO:0000256" key="1">
    <source>
        <dbReference type="SAM" id="MobiDB-lite"/>
    </source>
</evidence>
<proteinExistence type="predicted"/>
<evidence type="ECO:0000313" key="3">
    <source>
        <dbReference type="Proteomes" id="UP000239649"/>
    </source>
</evidence>
<name>A0A2P6V1U6_9CHLO</name>
<gene>
    <name evidence="2" type="ORF">C2E20_8324</name>
</gene>
<feature type="region of interest" description="Disordered" evidence="1">
    <location>
        <begin position="212"/>
        <end position="240"/>
    </location>
</feature>
<dbReference type="AlphaFoldDB" id="A0A2P6V1U6"/>
<dbReference type="OrthoDB" id="10654439at2759"/>
<comment type="caution">
    <text evidence="2">The sequence shown here is derived from an EMBL/GenBank/DDBJ whole genome shotgun (WGS) entry which is preliminary data.</text>
</comment>
<feature type="region of interest" description="Disordered" evidence="1">
    <location>
        <begin position="1"/>
        <end position="47"/>
    </location>
</feature>